<dbReference type="AlphaFoldDB" id="A0A1J8PZK2"/>
<dbReference type="EMBL" id="LVVM01003999">
    <property type="protein sequence ID" value="OJA13871.1"/>
    <property type="molecule type" value="Genomic_DNA"/>
</dbReference>
<name>A0A1J8PZK2_9AGAM</name>
<feature type="compositionally biased region" description="Basic and acidic residues" evidence="1">
    <location>
        <begin position="86"/>
        <end position="100"/>
    </location>
</feature>
<organism evidence="2 3">
    <name type="scientific">Rhizopogon vesiculosus</name>
    <dbReference type="NCBI Taxonomy" id="180088"/>
    <lineage>
        <taxon>Eukaryota</taxon>
        <taxon>Fungi</taxon>
        <taxon>Dikarya</taxon>
        <taxon>Basidiomycota</taxon>
        <taxon>Agaricomycotina</taxon>
        <taxon>Agaricomycetes</taxon>
        <taxon>Agaricomycetidae</taxon>
        <taxon>Boletales</taxon>
        <taxon>Suillineae</taxon>
        <taxon>Rhizopogonaceae</taxon>
        <taxon>Rhizopogon</taxon>
    </lineage>
</organism>
<feature type="region of interest" description="Disordered" evidence="1">
    <location>
        <begin position="21"/>
        <end position="100"/>
    </location>
</feature>
<evidence type="ECO:0000256" key="1">
    <source>
        <dbReference type="SAM" id="MobiDB-lite"/>
    </source>
</evidence>
<evidence type="ECO:0000313" key="2">
    <source>
        <dbReference type="EMBL" id="OJA13871.1"/>
    </source>
</evidence>
<sequence>MKKPLFPLSYVVVPYKPTKYRCIEPPEPDSPATAAADSARTPAAVPVPDSEPTRHSARLTAGSQNVSNDPNKRKANETLQFFGKRAKTDDDAEPKLDVTV</sequence>
<proteinExistence type="predicted"/>
<feature type="compositionally biased region" description="Low complexity" evidence="1">
    <location>
        <begin position="30"/>
        <end position="44"/>
    </location>
</feature>
<comment type="caution">
    <text evidence="2">The sequence shown here is derived from an EMBL/GenBank/DDBJ whole genome shotgun (WGS) entry which is preliminary data.</text>
</comment>
<reference evidence="2 3" key="1">
    <citation type="submission" date="2016-03" db="EMBL/GenBank/DDBJ databases">
        <title>Comparative genomics of the ectomycorrhizal sister species Rhizopogon vinicolor and Rhizopogon vesiculosus (Basidiomycota: Boletales) reveals a divergence of the mating type B locus.</title>
        <authorList>
            <person name="Mujic A.B."/>
            <person name="Kuo A."/>
            <person name="Tritt A."/>
            <person name="Lipzen A."/>
            <person name="Chen C."/>
            <person name="Johnson J."/>
            <person name="Sharma A."/>
            <person name="Barry K."/>
            <person name="Grigoriev I.V."/>
            <person name="Spatafora J.W."/>
        </authorList>
    </citation>
    <scope>NUCLEOTIDE SEQUENCE [LARGE SCALE GENOMIC DNA]</scope>
    <source>
        <strain evidence="2 3">AM-OR11-056</strain>
    </source>
</reference>
<protein>
    <submittedName>
        <fullName evidence="2">Uncharacterized protein</fullName>
    </submittedName>
</protein>
<gene>
    <name evidence="2" type="ORF">AZE42_12212</name>
</gene>
<dbReference type="Proteomes" id="UP000183567">
    <property type="component" value="Unassembled WGS sequence"/>
</dbReference>
<keyword evidence="3" id="KW-1185">Reference proteome</keyword>
<accession>A0A1J8PZK2</accession>
<evidence type="ECO:0000313" key="3">
    <source>
        <dbReference type="Proteomes" id="UP000183567"/>
    </source>
</evidence>